<keyword evidence="4" id="KW-1185">Reference proteome</keyword>
<evidence type="ECO:0000259" key="2">
    <source>
        <dbReference type="PROSITE" id="PS50110"/>
    </source>
</evidence>
<dbReference type="Proteomes" id="UP000612680">
    <property type="component" value="Chromosome"/>
</dbReference>
<proteinExistence type="predicted"/>
<feature type="domain" description="Response regulatory" evidence="2">
    <location>
        <begin position="2"/>
        <end position="118"/>
    </location>
</feature>
<organism evidence="3 4">
    <name type="scientific">Dyadobacter sandarakinus</name>
    <dbReference type="NCBI Taxonomy" id="2747268"/>
    <lineage>
        <taxon>Bacteria</taxon>
        <taxon>Pseudomonadati</taxon>
        <taxon>Bacteroidota</taxon>
        <taxon>Cytophagia</taxon>
        <taxon>Cytophagales</taxon>
        <taxon>Spirosomataceae</taxon>
        <taxon>Dyadobacter</taxon>
    </lineage>
</organism>
<reference evidence="3 4" key="1">
    <citation type="submission" date="2020-06" db="EMBL/GenBank/DDBJ databases">
        <title>Dyadobacter sandarakinus sp. nov., isolated from the soil of the Arctic Yellow River Station.</title>
        <authorList>
            <person name="Zhang Y."/>
            <person name="Peng F."/>
        </authorList>
    </citation>
    <scope>NUCLEOTIDE SEQUENCE [LARGE SCALE GENOMIC DNA]</scope>
    <source>
        <strain evidence="3 4">Q3-56</strain>
    </source>
</reference>
<dbReference type="RefSeq" id="WP_204660284.1">
    <property type="nucleotide sequence ID" value="NZ_CP056775.1"/>
</dbReference>
<accession>A0ABX7I0H4</accession>
<dbReference type="InterPro" id="IPR011006">
    <property type="entry name" value="CheY-like_superfamily"/>
</dbReference>
<evidence type="ECO:0000313" key="4">
    <source>
        <dbReference type="Proteomes" id="UP000612680"/>
    </source>
</evidence>
<evidence type="ECO:0000256" key="1">
    <source>
        <dbReference type="PROSITE-ProRule" id="PRU00169"/>
    </source>
</evidence>
<name>A0ABX7I0H4_9BACT</name>
<dbReference type="EMBL" id="CP056775">
    <property type="protein sequence ID" value="QRQ99523.1"/>
    <property type="molecule type" value="Genomic_DNA"/>
</dbReference>
<protein>
    <submittedName>
        <fullName evidence="3">Response regulator transcription factor</fullName>
    </submittedName>
</protein>
<dbReference type="SUPFAM" id="SSF52172">
    <property type="entry name" value="CheY-like"/>
    <property type="match status" value="1"/>
</dbReference>
<dbReference type="InterPro" id="IPR001789">
    <property type="entry name" value="Sig_transdc_resp-reg_receiver"/>
</dbReference>
<comment type="caution">
    <text evidence="1">Lacks conserved residue(s) required for the propagation of feature annotation.</text>
</comment>
<gene>
    <name evidence="3" type="ORF">HWI92_00640</name>
</gene>
<dbReference type="Pfam" id="PF00072">
    <property type="entry name" value="Response_reg"/>
    <property type="match status" value="1"/>
</dbReference>
<evidence type="ECO:0000313" key="3">
    <source>
        <dbReference type="EMBL" id="QRQ99523.1"/>
    </source>
</evidence>
<dbReference type="Gene3D" id="3.40.50.2300">
    <property type="match status" value="1"/>
</dbReference>
<sequence>MKFLTIDNQALIQFGLKFLIETHFPDAAIHQVANKDAAFDALEEENFDLVFIGIHDDEQDGFTWLSKVKALRPLSKFLVYLPFEEQETRNAYLRAGADEVVSFRAGLNEIADCFRILLEATYVTPRHG</sequence>
<dbReference type="PROSITE" id="PS50110">
    <property type="entry name" value="RESPONSE_REGULATORY"/>
    <property type="match status" value="1"/>
</dbReference>